<gene>
    <name evidence="1" type="ORF">CJD36_002445</name>
</gene>
<protein>
    <submittedName>
        <fullName evidence="1">Uncharacterized protein</fullName>
    </submittedName>
</protein>
<evidence type="ECO:0000313" key="1">
    <source>
        <dbReference type="EMBL" id="PQJ12621.1"/>
    </source>
</evidence>
<keyword evidence="2" id="KW-1185">Reference proteome</keyword>
<sequence>MKKSLVIAVLVIIGTLIAHHVNAKNQIGVYLTAQDYKEKKLSYAGGSKIRLNNSVLELPYITVIDSNKTIKLKKSEVFGYAEADSKDFRFYNNTQYRILEAGPITIYVQSEHVAQSKGYKVKQNYYFSTTVSGKLMPLTLNNIRQAYHANTQFIEQVDQYFSNGDVTVFDSVHNMYKLNYVFAKAQNK</sequence>
<evidence type="ECO:0000313" key="2">
    <source>
        <dbReference type="Proteomes" id="UP000239872"/>
    </source>
</evidence>
<name>A0A2S7T170_9BACT</name>
<reference evidence="1 2" key="1">
    <citation type="submission" date="2018-01" db="EMBL/GenBank/DDBJ databases">
        <title>A novel member of the phylum Bacteroidetes isolated from glacier ice.</title>
        <authorList>
            <person name="Liu Q."/>
            <person name="Xin Y.-H."/>
        </authorList>
    </citation>
    <scope>NUCLEOTIDE SEQUENCE [LARGE SCALE GENOMIC DNA]</scope>
    <source>
        <strain evidence="1 2">RB1R16</strain>
    </source>
</reference>
<dbReference type="AlphaFoldDB" id="A0A2S7T170"/>
<dbReference type="Proteomes" id="UP000239872">
    <property type="component" value="Unassembled WGS sequence"/>
</dbReference>
<proteinExistence type="predicted"/>
<comment type="caution">
    <text evidence="1">The sequence shown here is derived from an EMBL/GenBank/DDBJ whole genome shotgun (WGS) entry which is preliminary data.</text>
</comment>
<dbReference type="RefSeq" id="WP_105037504.1">
    <property type="nucleotide sequence ID" value="NZ_PPSL01000001.1"/>
</dbReference>
<organism evidence="1 2">
    <name type="scientific">Flavipsychrobacter stenotrophus</name>
    <dbReference type="NCBI Taxonomy" id="2077091"/>
    <lineage>
        <taxon>Bacteria</taxon>
        <taxon>Pseudomonadati</taxon>
        <taxon>Bacteroidota</taxon>
        <taxon>Chitinophagia</taxon>
        <taxon>Chitinophagales</taxon>
        <taxon>Chitinophagaceae</taxon>
        <taxon>Flavipsychrobacter</taxon>
    </lineage>
</organism>
<dbReference type="OrthoDB" id="946740at2"/>
<dbReference type="EMBL" id="PPSL01000001">
    <property type="protein sequence ID" value="PQJ12621.1"/>
    <property type="molecule type" value="Genomic_DNA"/>
</dbReference>
<accession>A0A2S7T170</accession>